<dbReference type="SUPFAM" id="SSF52172">
    <property type="entry name" value="CheY-like"/>
    <property type="match status" value="1"/>
</dbReference>
<sequence>MSGILDTVNQRTQLVGQNRLELLTFRLMRKQRYGINVFKVKEVLQCPKLTSMPNLHPLVKGVAHIRGQTISVIDMSLATGGLPITDPENRFIIISEFNRSTQGFLVGSVERIVNMHWEAILPPPEGTGSSNYLTAVTEIEGELVEILDVEKILNKISPVNEDISEEVLANKPVFEEGSSDPTTVLVADDSSVARRQVKRAVESIGYNVVLAHDGRDALGKLQGMAAEDTIGDLALVISDIEMPEMDGYTLTTEIKKDPNLKDIHVVLHSSLSGVFNEAMVKRVGADAFIPKFDPDELGEAVMNAVKGKKGQEN</sequence>
<proteinExistence type="predicted"/>
<evidence type="ECO:0000256" key="1">
    <source>
        <dbReference type="PROSITE-ProRule" id="PRU00169"/>
    </source>
</evidence>
<dbReference type="InterPro" id="IPR002545">
    <property type="entry name" value="CheW-lke_dom"/>
</dbReference>
<evidence type="ECO:0000259" key="2">
    <source>
        <dbReference type="PROSITE" id="PS50110"/>
    </source>
</evidence>
<keyword evidence="5" id="KW-1185">Reference proteome</keyword>
<evidence type="ECO:0000313" key="4">
    <source>
        <dbReference type="EMBL" id="CZF77103.1"/>
    </source>
</evidence>
<evidence type="ECO:0000259" key="3">
    <source>
        <dbReference type="PROSITE" id="PS50851"/>
    </source>
</evidence>
<name>A0A128ERB2_9GAMM</name>
<dbReference type="SUPFAM" id="SSF50341">
    <property type="entry name" value="CheW-like"/>
    <property type="match status" value="1"/>
</dbReference>
<gene>
    <name evidence="4" type="primary">cheV_1</name>
    <name evidence="4" type="ORF">GMA8713_00020</name>
</gene>
<dbReference type="CDD" id="cd19924">
    <property type="entry name" value="REC_CheV-like"/>
    <property type="match status" value="1"/>
</dbReference>
<dbReference type="EMBL" id="FIZY01000001">
    <property type="protein sequence ID" value="CZF77103.1"/>
    <property type="molecule type" value="Genomic_DNA"/>
</dbReference>
<dbReference type="GO" id="GO:0006935">
    <property type="term" value="P:chemotaxis"/>
    <property type="evidence" value="ECO:0007669"/>
    <property type="project" value="InterPro"/>
</dbReference>
<reference evidence="5" key="1">
    <citation type="submission" date="2016-02" db="EMBL/GenBank/DDBJ databases">
        <authorList>
            <person name="Rodrigo-Torres Lidia"/>
            <person name="Arahal R.David."/>
        </authorList>
    </citation>
    <scope>NUCLEOTIDE SEQUENCE [LARGE SCALE GENOMIC DNA]</scope>
    <source>
        <strain evidence="5">CECT 8713</strain>
    </source>
</reference>
<dbReference type="PROSITE" id="PS50110">
    <property type="entry name" value="RESPONSE_REGULATORY"/>
    <property type="match status" value="1"/>
</dbReference>
<dbReference type="AlphaFoldDB" id="A0A128ERB2"/>
<dbReference type="Gene3D" id="2.40.50.180">
    <property type="entry name" value="CheA-289, Domain 4"/>
    <property type="match status" value="1"/>
</dbReference>
<dbReference type="Gene3D" id="2.30.30.40">
    <property type="entry name" value="SH3 Domains"/>
    <property type="match status" value="1"/>
</dbReference>
<dbReference type="OrthoDB" id="9806105at2"/>
<accession>A0A128ERB2</accession>
<dbReference type="Gene3D" id="3.40.50.2300">
    <property type="match status" value="1"/>
</dbReference>
<feature type="modified residue" description="4-aspartylphosphate" evidence="1">
    <location>
        <position position="239"/>
    </location>
</feature>
<dbReference type="InterPro" id="IPR001789">
    <property type="entry name" value="Sig_transdc_resp-reg_receiver"/>
</dbReference>
<dbReference type="PANTHER" id="PTHR47233:SF3">
    <property type="entry name" value="CHEMOTAXIS PROTEIN CHEV"/>
    <property type="match status" value="1"/>
</dbReference>
<dbReference type="PANTHER" id="PTHR47233">
    <property type="entry name" value="CHEMOTAXIS PROTEIN CHEV"/>
    <property type="match status" value="1"/>
</dbReference>
<feature type="domain" description="CheW-like" evidence="3">
    <location>
        <begin position="19"/>
        <end position="158"/>
    </location>
</feature>
<dbReference type="Pfam" id="PF00072">
    <property type="entry name" value="Response_reg"/>
    <property type="match status" value="1"/>
</dbReference>
<dbReference type="FunFam" id="2.40.50.180:FF:000003">
    <property type="entry name" value="Chemotaxis protein CheV"/>
    <property type="match status" value="1"/>
</dbReference>
<organism evidence="4 5">
    <name type="scientific">Grimontia marina</name>
    <dbReference type="NCBI Taxonomy" id="646534"/>
    <lineage>
        <taxon>Bacteria</taxon>
        <taxon>Pseudomonadati</taxon>
        <taxon>Pseudomonadota</taxon>
        <taxon>Gammaproteobacteria</taxon>
        <taxon>Vibrionales</taxon>
        <taxon>Vibrionaceae</taxon>
        <taxon>Grimontia</taxon>
    </lineage>
</organism>
<dbReference type="PROSITE" id="PS50851">
    <property type="entry name" value="CHEW"/>
    <property type="match status" value="1"/>
</dbReference>
<dbReference type="InterPro" id="IPR036061">
    <property type="entry name" value="CheW-like_dom_sf"/>
</dbReference>
<protein>
    <submittedName>
        <fullName evidence="4">Chemotaxis protein CheV</fullName>
    </submittedName>
</protein>
<feature type="domain" description="Response regulatory" evidence="2">
    <location>
        <begin position="183"/>
        <end position="306"/>
    </location>
</feature>
<dbReference type="Proteomes" id="UP000073601">
    <property type="component" value="Unassembled WGS sequence"/>
</dbReference>
<keyword evidence="1" id="KW-0597">Phosphoprotein</keyword>
<dbReference type="PIRSF" id="PIRSF002867">
    <property type="entry name" value="CheV"/>
    <property type="match status" value="1"/>
</dbReference>
<evidence type="ECO:0000313" key="5">
    <source>
        <dbReference type="Proteomes" id="UP000073601"/>
    </source>
</evidence>
<dbReference type="SMART" id="SM00260">
    <property type="entry name" value="CheW"/>
    <property type="match status" value="1"/>
</dbReference>
<dbReference type="RefSeq" id="WP_062704534.1">
    <property type="nucleotide sequence ID" value="NZ_CAWRCI010000001.1"/>
</dbReference>
<dbReference type="SMART" id="SM00448">
    <property type="entry name" value="REC"/>
    <property type="match status" value="1"/>
</dbReference>
<dbReference type="GO" id="GO:0000160">
    <property type="term" value="P:phosphorelay signal transduction system"/>
    <property type="evidence" value="ECO:0007669"/>
    <property type="project" value="InterPro"/>
</dbReference>
<dbReference type="InterPro" id="IPR011006">
    <property type="entry name" value="CheY-like_superfamily"/>
</dbReference>
<dbReference type="Pfam" id="PF01584">
    <property type="entry name" value="CheW"/>
    <property type="match status" value="1"/>
</dbReference>
<dbReference type="InterPro" id="IPR024181">
    <property type="entry name" value="Chemotax_regulator_CheV"/>
</dbReference>